<dbReference type="AlphaFoldDB" id="A0A2S7KWI4"/>
<keyword evidence="2" id="KW-0812">Transmembrane</keyword>
<dbReference type="InterPro" id="IPR058625">
    <property type="entry name" value="MdtA-like_BSH"/>
</dbReference>
<dbReference type="Gene3D" id="2.40.30.170">
    <property type="match status" value="1"/>
</dbReference>
<dbReference type="Gene3D" id="2.40.420.20">
    <property type="match status" value="1"/>
</dbReference>
<dbReference type="Proteomes" id="UP000239522">
    <property type="component" value="Unassembled WGS sequence"/>
</dbReference>
<keyword evidence="2" id="KW-1133">Transmembrane helix</keyword>
<evidence type="ECO:0000256" key="2">
    <source>
        <dbReference type="SAM" id="Phobius"/>
    </source>
</evidence>
<gene>
    <name evidence="4" type="ORF">BST83_07510</name>
</gene>
<dbReference type="GO" id="GO:1990281">
    <property type="term" value="C:efflux pump complex"/>
    <property type="evidence" value="ECO:0007669"/>
    <property type="project" value="TreeGrafter"/>
</dbReference>
<dbReference type="PANTHER" id="PTHR30469">
    <property type="entry name" value="MULTIDRUG RESISTANCE PROTEIN MDTA"/>
    <property type="match status" value="1"/>
</dbReference>
<dbReference type="GO" id="GO:0015562">
    <property type="term" value="F:efflux transmembrane transporter activity"/>
    <property type="evidence" value="ECO:0007669"/>
    <property type="project" value="TreeGrafter"/>
</dbReference>
<dbReference type="Pfam" id="PF25917">
    <property type="entry name" value="BSH_RND"/>
    <property type="match status" value="1"/>
</dbReference>
<comment type="similarity">
    <text evidence="1">Belongs to the membrane fusion protein (MFP) (TC 8.A.1) family.</text>
</comment>
<evidence type="ECO:0000313" key="4">
    <source>
        <dbReference type="EMBL" id="PQB07012.1"/>
    </source>
</evidence>
<dbReference type="NCBIfam" id="TIGR01730">
    <property type="entry name" value="RND_mfp"/>
    <property type="match status" value="1"/>
</dbReference>
<reference evidence="4 5" key="1">
    <citation type="submission" date="2016-11" db="EMBL/GenBank/DDBJ databases">
        <title>Trade-off between light-utilization and light-protection in marine flavobacteria.</title>
        <authorList>
            <person name="Kumagai Y."/>
        </authorList>
    </citation>
    <scope>NUCLEOTIDE SEQUENCE [LARGE SCALE GENOMIC DNA]</scope>
    <source>
        <strain evidence="4 5">ATCC 700397</strain>
    </source>
</reference>
<dbReference type="OrthoDB" id="9809068at2"/>
<dbReference type="Gene3D" id="2.40.50.100">
    <property type="match status" value="1"/>
</dbReference>
<feature type="domain" description="Multidrug resistance protein MdtA-like barrel-sandwich hybrid" evidence="3">
    <location>
        <begin position="59"/>
        <end position="199"/>
    </location>
</feature>
<protein>
    <submittedName>
        <fullName evidence="4">Efflux transporter periplasmic adaptor subunit</fullName>
    </submittedName>
</protein>
<dbReference type="Gene3D" id="1.10.287.470">
    <property type="entry name" value="Helix hairpin bin"/>
    <property type="match status" value="1"/>
</dbReference>
<proteinExistence type="inferred from homology"/>
<feature type="transmembrane region" description="Helical" evidence="2">
    <location>
        <begin position="7"/>
        <end position="24"/>
    </location>
</feature>
<keyword evidence="5" id="KW-1185">Reference proteome</keyword>
<sequence length="370" mass="40497">MSKRSKIILIIIVALFIVALIWFGKKNSKNVVDFETETPFRTTIVKKTVATGKVIPLEEIEIKPQITGIIDKIMLLEGAQVNKGDLIATVRVVPNEQSLISAKGRVDNIKISLNNAEVSYKRNKGLFEKGVISRAEFENIELTYKQGIQDLKNAQNDYQIIKIGSSGSGASANTNIIAQMSGIILEIPVKEGDQVIQSNNFNAGTTIASIADMSKMIFEGKVDESEVGKLVKGTDIEVSIGAIEGVKFPAKLNFIAPKGTEEGGAVQFKIKADLSLDTKYFIRAGYSANADIVLEEKDNVLAIKEALLKFDKKTEDPYVEILMPDGNFEKKTVKLGTSDGVNVEVLGGVTKDDKIKIWNKASKDDEKKVK</sequence>
<evidence type="ECO:0000313" key="5">
    <source>
        <dbReference type="Proteomes" id="UP000239522"/>
    </source>
</evidence>
<accession>A0A2S7KWI4</accession>
<dbReference type="SUPFAM" id="SSF111369">
    <property type="entry name" value="HlyD-like secretion proteins"/>
    <property type="match status" value="1"/>
</dbReference>
<dbReference type="EMBL" id="MQUA01000013">
    <property type="protein sequence ID" value="PQB07012.1"/>
    <property type="molecule type" value="Genomic_DNA"/>
</dbReference>
<dbReference type="InterPro" id="IPR006143">
    <property type="entry name" value="RND_pump_MFP"/>
</dbReference>
<keyword evidence="2" id="KW-0472">Membrane</keyword>
<dbReference type="PANTHER" id="PTHR30469:SF33">
    <property type="entry name" value="SLR1207 PROTEIN"/>
    <property type="match status" value="1"/>
</dbReference>
<evidence type="ECO:0000256" key="1">
    <source>
        <dbReference type="ARBA" id="ARBA00009477"/>
    </source>
</evidence>
<organism evidence="4 5">
    <name type="scientific">Polaribacter filamentus</name>
    <dbReference type="NCBI Taxonomy" id="53483"/>
    <lineage>
        <taxon>Bacteria</taxon>
        <taxon>Pseudomonadati</taxon>
        <taxon>Bacteroidota</taxon>
        <taxon>Flavobacteriia</taxon>
        <taxon>Flavobacteriales</taxon>
        <taxon>Flavobacteriaceae</taxon>
    </lineage>
</organism>
<dbReference type="RefSeq" id="WP_104809248.1">
    <property type="nucleotide sequence ID" value="NZ_MQUA01000013.1"/>
</dbReference>
<comment type="caution">
    <text evidence="4">The sequence shown here is derived from an EMBL/GenBank/DDBJ whole genome shotgun (WGS) entry which is preliminary data.</text>
</comment>
<name>A0A2S7KWI4_9FLAO</name>
<evidence type="ECO:0000259" key="3">
    <source>
        <dbReference type="Pfam" id="PF25917"/>
    </source>
</evidence>